<evidence type="ECO:0000313" key="3">
    <source>
        <dbReference type="Proteomes" id="UP000192674"/>
    </source>
</evidence>
<accession>A0A1Y5Y5C8</accession>
<proteinExistence type="predicted"/>
<evidence type="ECO:0000313" key="2">
    <source>
        <dbReference type="EMBL" id="SMD25983.1"/>
    </source>
</evidence>
<organism evidence="2 3">
    <name type="scientific">Kibdelosporangium aridum</name>
    <dbReference type="NCBI Taxonomy" id="2030"/>
    <lineage>
        <taxon>Bacteria</taxon>
        <taxon>Bacillati</taxon>
        <taxon>Actinomycetota</taxon>
        <taxon>Actinomycetes</taxon>
        <taxon>Pseudonocardiales</taxon>
        <taxon>Pseudonocardiaceae</taxon>
        <taxon>Kibdelosporangium</taxon>
    </lineage>
</organism>
<keyword evidence="3" id="KW-1185">Reference proteome</keyword>
<dbReference type="EMBL" id="FWXV01000012">
    <property type="protein sequence ID" value="SMD25983.1"/>
    <property type="molecule type" value="Genomic_DNA"/>
</dbReference>
<dbReference type="OrthoDB" id="8082651at2"/>
<dbReference type="Proteomes" id="UP000192674">
    <property type="component" value="Unassembled WGS sequence"/>
</dbReference>
<name>A0A1Y5Y5C8_KIBAR</name>
<dbReference type="RefSeq" id="WP_084433777.1">
    <property type="nucleotide sequence ID" value="NZ_FWXV01000012.1"/>
</dbReference>
<protein>
    <submittedName>
        <fullName evidence="2">Uncharacterized protein</fullName>
    </submittedName>
</protein>
<reference evidence="2 3" key="1">
    <citation type="submission" date="2017-04" db="EMBL/GenBank/DDBJ databases">
        <authorList>
            <person name="Afonso C.L."/>
            <person name="Miller P.J."/>
            <person name="Scott M.A."/>
            <person name="Spackman E."/>
            <person name="Goraichik I."/>
            <person name="Dimitrov K.M."/>
            <person name="Suarez D.L."/>
            <person name="Swayne D.E."/>
        </authorList>
    </citation>
    <scope>NUCLEOTIDE SEQUENCE [LARGE SCALE GENOMIC DNA]</scope>
    <source>
        <strain evidence="2 3">DSM 43828</strain>
    </source>
</reference>
<gene>
    <name evidence="2" type="ORF">SAMN05661093_09561</name>
</gene>
<dbReference type="AlphaFoldDB" id="A0A1Y5Y5C8"/>
<evidence type="ECO:0000256" key="1">
    <source>
        <dbReference type="SAM" id="Phobius"/>
    </source>
</evidence>
<keyword evidence="1" id="KW-0472">Membrane</keyword>
<sequence>MATKFATMLVLMVLPIVAWQDIPVDGHAVAEAGRPLAEVRATLGVTPYLAMVSPALAVFAVVLSIVKPWGLTPLGHRQFRGRTRR</sequence>
<feature type="transmembrane region" description="Helical" evidence="1">
    <location>
        <begin position="44"/>
        <end position="66"/>
    </location>
</feature>
<keyword evidence="1" id="KW-0812">Transmembrane</keyword>
<keyword evidence="1" id="KW-1133">Transmembrane helix</keyword>